<feature type="region of interest" description="Disordered" evidence="2">
    <location>
        <begin position="139"/>
        <end position="186"/>
    </location>
</feature>
<protein>
    <submittedName>
        <fullName evidence="3">Uncharacterized protein</fullName>
    </submittedName>
</protein>
<dbReference type="AlphaFoldDB" id="A0A6A6C7Y6"/>
<proteinExistence type="predicted"/>
<accession>A0A6A6C7Y6</accession>
<organism evidence="3 4">
    <name type="scientific">Zasmidium cellare ATCC 36951</name>
    <dbReference type="NCBI Taxonomy" id="1080233"/>
    <lineage>
        <taxon>Eukaryota</taxon>
        <taxon>Fungi</taxon>
        <taxon>Dikarya</taxon>
        <taxon>Ascomycota</taxon>
        <taxon>Pezizomycotina</taxon>
        <taxon>Dothideomycetes</taxon>
        <taxon>Dothideomycetidae</taxon>
        <taxon>Mycosphaerellales</taxon>
        <taxon>Mycosphaerellaceae</taxon>
        <taxon>Zasmidium</taxon>
    </lineage>
</organism>
<dbReference type="GeneID" id="54561302"/>
<dbReference type="RefSeq" id="XP_033664113.1">
    <property type="nucleotide sequence ID" value="XM_033808030.1"/>
</dbReference>
<evidence type="ECO:0000313" key="3">
    <source>
        <dbReference type="EMBL" id="KAF2163224.1"/>
    </source>
</evidence>
<keyword evidence="4" id="KW-1185">Reference proteome</keyword>
<feature type="region of interest" description="Disordered" evidence="2">
    <location>
        <begin position="200"/>
        <end position="223"/>
    </location>
</feature>
<keyword evidence="1" id="KW-0175">Coiled coil</keyword>
<sequence length="325" mass="36043">MSFVTTLKEQSPAYAAYTALPRQPKNAPRFTDSPHGYPIVEPGELFCRMDGVGRPCCGTKLLSTESLLYHMEAVHGAMRTSRPVEKQWSSSDLGELERLHYFYKHLMKDEAYPGKSKHEGYSGKAKTTISPEVEAMTRTTAPTRTPDAPKPGLKRKFPFPASNGGAHRTIPPPRSTLKRKKTAEESSTDAFVAQMILTPNKRPRPTGLTSTLLRASPPKPPSQKLEPLALRGEKLLKEIAVKEASIKSELKESQLKEVRIKAELLEAQLLEAQIAQDVSKAKLRQLDLGKELKEIVEKDGRVRARLEGVAEGRGRVVDLLDDEDG</sequence>
<evidence type="ECO:0000256" key="1">
    <source>
        <dbReference type="SAM" id="Coils"/>
    </source>
</evidence>
<dbReference type="EMBL" id="ML993609">
    <property type="protein sequence ID" value="KAF2163224.1"/>
    <property type="molecule type" value="Genomic_DNA"/>
</dbReference>
<dbReference type="Proteomes" id="UP000799537">
    <property type="component" value="Unassembled WGS sequence"/>
</dbReference>
<reference evidence="3" key="1">
    <citation type="journal article" date="2020" name="Stud. Mycol.">
        <title>101 Dothideomycetes genomes: a test case for predicting lifestyles and emergence of pathogens.</title>
        <authorList>
            <person name="Haridas S."/>
            <person name="Albert R."/>
            <person name="Binder M."/>
            <person name="Bloem J."/>
            <person name="Labutti K."/>
            <person name="Salamov A."/>
            <person name="Andreopoulos B."/>
            <person name="Baker S."/>
            <person name="Barry K."/>
            <person name="Bills G."/>
            <person name="Bluhm B."/>
            <person name="Cannon C."/>
            <person name="Castanera R."/>
            <person name="Culley D."/>
            <person name="Daum C."/>
            <person name="Ezra D."/>
            <person name="Gonzalez J."/>
            <person name="Henrissat B."/>
            <person name="Kuo A."/>
            <person name="Liang C."/>
            <person name="Lipzen A."/>
            <person name="Lutzoni F."/>
            <person name="Magnuson J."/>
            <person name="Mondo S."/>
            <person name="Nolan M."/>
            <person name="Ohm R."/>
            <person name="Pangilinan J."/>
            <person name="Park H.-J."/>
            <person name="Ramirez L."/>
            <person name="Alfaro M."/>
            <person name="Sun H."/>
            <person name="Tritt A."/>
            <person name="Yoshinaga Y."/>
            <person name="Zwiers L.-H."/>
            <person name="Turgeon B."/>
            <person name="Goodwin S."/>
            <person name="Spatafora J."/>
            <person name="Crous P."/>
            <person name="Grigoriev I."/>
        </authorList>
    </citation>
    <scope>NUCLEOTIDE SEQUENCE</scope>
    <source>
        <strain evidence="3">ATCC 36951</strain>
    </source>
</reference>
<gene>
    <name evidence="3" type="ORF">M409DRAFT_26269</name>
</gene>
<name>A0A6A6C7Y6_ZASCE</name>
<evidence type="ECO:0000256" key="2">
    <source>
        <dbReference type="SAM" id="MobiDB-lite"/>
    </source>
</evidence>
<dbReference type="OrthoDB" id="3648865at2759"/>
<evidence type="ECO:0000313" key="4">
    <source>
        <dbReference type="Proteomes" id="UP000799537"/>
    </source>
</evidence>
<feature type="coiled-coil region" evidence="1">
    <location>
        <begin position="248"/>
        <end position="275"/>
    </location>
</feature>